<organism evidence="2 3">
    <name type="scientific">Orrella marina</name>
    <dbReference type="NCBI Taxonomy" id="2163011"/>
    <lineage>
        <taxon>Bacteria</taxon>
        <taxon>Pseudomonadati</taxon>
        <taxon>Pseudomonadota</taxon>
        <taxon>Betaproteobacteria</taxon>
        <taxon>Burkholderiales</taxon>
        <taxon>Alcaligenaceae</taxon>
        <taxon>Orrella</taxon>
    </lineage>
</organism>
<dbReference type="AlphaFoldDB" id="A0A2R4XG09"/>
<name>A0A2R4XG09_9BURK</name>
<dbReference type="KEGG" id="boz:DBV39_02280"/>
<dbReference type="RefSeq" id="WP_108620176.1">
    <property type="nucleotide sequence ID" value="NZ_CP028901.1"/>
</dbReference>
<evidence type="ECO:0000313" key="3">
    <source>
        <dbReference type="Proteomes" id="UP000244571"/>
    </source>
</evidence>
<accession>A0A2R4XG09</accession>
<dbReference type="InterPro" id="IPR052732">
    <property type="entry name" value="Cell-binding_unc_protein"/>
</dbReference>
<gene>
    <name evidence="2" type="ORF">DBV39_02280</name>
</gene>
<dbReference type="Pfam" id="PF09414">
    <property type="entry name" value="RNA_ligase"/>
    <property type="match status" value="1"/>
</dbReference>
<reference evidence="2 3" key="1">
    <citation type="submission" date="2018-04" db="EMBL/GenBank/DDBJ databases">
        <title>Bordetella sp. HZ20 isolated from seawater.</title>
        <authorList>
            <person name="Sun C."/>
        </authorList>
    </citation>
    <scope>NUCLEOTIDE SEQUENCE [LARGE SCALE GENOMIC DNA]</scope>
    <source>
        <strain evidence="2 3">HZ20</strain>
    </source>
</reference>
<dbReference type="InterPro" id="IPR021122">
    <property type="entry name" value="RNA_ligase_dom_REL/Rnl2"/>
</dbReference>
<dbReference type="PANTHER" id="PTHR43883:SF1">
    <property type="entry name" value="GLUCONOKINASE"/>
    <property type="match status" value="1"/>
</dbReference>
<evidence type="ECO:0000313" key="2">
    <source>
        <dbReference type="EMBL" id="AWB32735.1"/>
    </source>
</evidence>
<dbReference type="PANTHER" id="PTHR43883">
    <property type="entry name" value="SLR0207 PROTEIN"/>
    <property type="match status" value="1"/>
</dbReference>
<dbReference type="OrthoDB" id="255834at2"/>
<keyword evidence="3" id="KW-1185">Reference proteome</keyword>
<protein>
    <submittedName>
        <fullName evidence="2">DNA ligase</fullName>
    </submittedName>
</protein>
<dbReference type="EMBL" id="CP028901">
    <property type="protein sequence ID" value="AWB32735.1"/>
    <property type="molecule type" value="Genomic_DNA"/>
</dbReference>
<dbReference type="SUPFAM" id="SSF56091">
    <property type="entry name" value="DNA ligase/mRNA capping enzyme, catalytic domain"/>
    <property type="match status" value="1"/>
</dbReference>
<proteinExistence type="predicted"/>
<dbReference type="GO" id="GO:0016874">
    <property type="term" value="F:ligase activity"/>
    <property type="evidence" value="ECO:0007669"/>
    <property type="project" value="UniProtKB-KW"/>
</dbReference>
<dbReference type="Gene3D" id="3.30.470.30">
    <property type="entry name" value="DNA ligase/mRNA capping enzyme"/>
    <property type="match status" value="1"/>
</dbReference>
<sequence>MSDFFRFPGTTHIAWLAKGTPREDKVLSPDQADTFLVSDVFVEEKIDGANLGFSLAPDGTIRAQNRGQYLHEPHAGQFARLPEWLAVHGGDVHAALELHADAGLILFGEWCAARHSLDYTALPDWFLLFDVYERTSQRFWSSARRNALAAQCGLATVPTLFHGRFSLDDLKAMLDNVDSQYRAGKLEGIVIRQESADWCEARVKLVRPDFTQTIVEHWSRRRLEWNRLGLNPSHDP</sequence>
<feature type="domain" description="RNA ligase" evidence="1">
    <location>
        <begin position="39"/>
        <end position="205"/>
    </location>
</feature>
<evidence type="ECO:0000259" key="1">
    <source>
        <dbReference type="Pfam" id="PF09414"/>
    </source>
</evidence>
<dbReference type="Proteomes" id="UP000244571">
    <property type="component" value="Chromosome"/>
</dbReference>
<keyword evidence="2" id="KW-0436">Ligase</keyword>